<dbReference type="Gene3D" id="3.30.420.480">
    <property type="entry name" value="Domain of unknown function (DUF4445)"/>
    <property type="match status" value="1"/>
</dbReference>
<dbReference type="Pfam" id="PF14574">
    <property type="entry name" value="RACo_C_ter"/>
    <property type="match status" value="1"/>
</dbReference>
<evidence type="ECO:0000313" key="2">
    <source>
        <dbReference type="EMBL" id="OIP37472.1"/>
    </source>
</evidence>
<dbReference type="Proteomes" id="UP000183085">
    <property type="component" value="Unassembled WGS sequence"/>
</dbReference>
<dbReference type="PANTHER" id="PTHR42895">
    <property type="entry name" value="IRON-SULFUR CLUSTER-BINDING PROTEIN-RELATED"/>
    <property type="match status" value="1"/>
</dbReference>
<dbReference type="EMBL" id="MNYI01000209">
    <property type="protein sequence ID" value="OIP37472.1"/>
    <property type="molecule type" value="Genomic_DNA"/>
</dbReference>
<evidence type="ECO:0000259" key="1">
    <source>
        <dbReference type="PROSITE" id="PS51085"/>
    </source>
</evidence>
<dbReference type="SUPFAM" id="SSF54292">
    <property type="entry name" value="2Fe-2S ferredoxin-like"/>
    <property type="match status" value="1"/>
</dbReference>
<comment type="caution">
    <text evidence="2">The sequence shown here is derived from an EMBL/GenBank/DDBJ whole genome shotgun (WGS) entry which is preliminary data.</text>
</comment>
<dbReference type="PROSITE" id="PS51085">
    <property type="entry name" value="2FE2S_FER_2"/>
    <property type="match status" value="1"/>
</dbReference>
<accession>A0A1J5E448</accession>
<dbReference type="InterPro" id="IPR043129">
    <property type="entry name" value="ATPase_NBD"/>
</dbReference>
<sequence length="636" mass="69209">MTANKIIFYPDNKEINVDQGTGILEAAIMAGVHINSPCGGKGVCGKCKVRIKQGRVETKTVGLLTKDEIDNGFVLACGSISLTDVEIDIPTSSSISREQILTQEAKVEHMEGIISRLDAGDSEGKEVFIHTPLVRKLHLTIPLPSLDDHTSDLERVYREINKLTGLEDISTKLSTIRLIPEILRDNNWQVTAIIGDGKLLSLEAGNTSHRNFGLAIDVGTTTVVVSLIDLNTGMIIDTEASYNRQAHYGADVITRIIFSRNKQGLDKLHQLIIETINDLILALINGHQIQQNDITAVTCAGNTTMLHLLLSITPSHIRLEPYIPVVNGMPLINADETGIKINPHGLVACLPHVASFVGADITSGVLASGMYQSDEVSMLIDIGTNGEIVIGNKDWLVCCASSAGPAFEGGGIKAGIRAMEGAIQRVEIDPMDYTVRYNTISEVKPIGVCGSGLIDTLTEMLRARIIDQSGNINESIPSKRIRETENGLEFVLVWKEDSGTLLDIVITQSDISNLIFSKGAIYTACVVLAGKIGFDINDIERIYIAGGFGNYLNIEKSIMIGLLPDIDRDRYKFIGNSSLTGARFCLLSDKAMKIAEEIASKMTYIELSADVSYMYEYTGALFLPHTDMGRFPSVQL</sequence>
<dbReference type="CDD" id="cd00207">
    <property type="entry name" value="fer2"/>
    <property type="match status" value="1"/>
</dbReference>
<dbReference type="InterPro" id="IPR042259">
    <property type="entry name" value="Raco-like_middle_sf"/>
</dbReference>
<dbReference type="PANTHER" id="PTHR42895:SF2">
    <property type="entry name" value="IRON-SULFUR CLUSTER PROTEIN"/>
    <property type="match status" value="1"/>
</dbReference>
<dbReference type="GO" id="GO:0051536">
    <property type="term" value="F:iron-sulfur cluster binding"/>
    <property type="evidence" value="ECO:0007669"/>
    <property type="project" value="InterPro"/>
</dbReference>
<evidence type="ECO:0000313" key="3">
    <source>
        <dbReference type="Proteomes" id="UP000183085"/>
    </source>
</evidence>
<dbReference type="Gene3D" id="3.10.20.30">
    <property type="match status" value="1"/>
</dbReference>
<organism evidence="2 3">
    <name type="scientific">Candidatus Desantisbacteria bacterium CG2_30_40_21</name>
    <dbReference type="NCBI Taxonomy" id="1817895"/>
    <lineage>
        <taxon>Bacteria</taxon>
        <taxon>Candidatus Desantisiibacteriota</taxon>
    </lineage>
</organism>
<dbReference type="InterPro" id="IPR040506">
    <property type="entry name" value="RACo_linker"/>
</dbReference>
<dbReference type="STRING" id="1817895.AUJ95_08120"/>
<dbReference type="InterPro" id="IPR001041">
    <property type="entry name" value="2Fe-2S_ferredoxin-type"/>
</dbReference>
<dbReference type="AlphaFoldDB" id="A0A1J5E448"/>
<name>A0A1J5E448_9BACT</name>
<dbReference type="InterPro" id="IPR052911">
    <property type="entry name" value="Corrinoid_activation_enz"/>
</dbReference>
<dbReference type="Pfam" id="PF17650">
    <property type="entry name" value="RACo_linker"/>
    <property type="match status" value="1"/>
</dbReference>
<dbReference type="Pfam" id="PF17651">
    <property type="entry name" value="Raco_middle"/>
    <property type="match status" value="1"/>
</dbReference>
<reference evidence="2 3" key="1">
    <citation type="journal article" date="2016" name="Environ. Microbiol.">
        <title>Genomic resolution of a cold subsurface aquifer community provides metabolic insights for novel microbes adapted to high CO concentrations.</title>
        <authorList>
            <person name="Probst A.J."/>
            <person name="Castelle C.J."/>
            <person name="Singh A."/>
            <person name="Brown C.T."/>
            <person name="Anantharaman K."/>
            <person name="Sharon I."/>
            <person name="Hug L.A."/>
            <person name="Burstein D."/>
            <person name="Emerson J.B."/>
            <person name="Thomas B.C."/>
            <person name="Banfield J.F."/>
        </authorList>
    </citation>
    <scope>NUCLEOTIDE SEQUENCE [LARGE SCALE GENOMIC DNA]</scope>
    <source>
        <strain evidence="2">CG2_30_40_21</strain>
    </source>
</reference>
<dbReference type="InterPro" id="IPR027980">
    <property type="entry name" value="RACo_C"/>
</dbReference>
<dbReference type="InterPro" id="IPR041414">
    <property type="entry name" value="Raco-like_middle"/>
</dbReference>
<dbReference type="InterPro" id="IPR036010">
    <property type="entry name" value="2Fe-2S_ferredoxin-like_sf"/>
</dbReference>
<proteinExistence type="predicted"/>
<dbReference type="SUPFAM" id="SSF53067">
    <property type="entry name" value="Actin-like ATPase domain"/>
    <property type="match status" value="1"/>
</dbReference>
<dbReference type="Pfam" id="PF00111">
    <property type="entry name" value="Fer2"/>
    <property type="match status" value="1"/>
</dbReference>
<gene>
    <name evidence="2" type="ORF">AUJ95_08120</name>
</gene>
<feature type="domain" description="2Fe-2S ferredoxin-type" evidence="1">
    <location>
        <begin position="4"/>
        <end position="93"/>
    </location>
</feature>
<dbReference type="Gene3D" id="3.10.20.880">
    <property type="match status" value="1"/>
</dbReference>
<dbReference type="InterPro" id="IPR012675">
    <property type="entry name" value="Beta-grasp_dom_sf"/>
</dbReference>
<protein>
    <recommendedName>
        <fullName evidence="1">2Fe-2S ferredoxin-type domain-containing protein</fullName>
    </recommendedName>
</protein>